<protein>
    <recommendedName>
        <fullName evidence="7">Major facilitator superfamily (MFS) profile domain-containing protein</fullName>
    </recommendedName>
</protein>
<proteinExistence type="predicted"/>
<dbReference type="AlphaFoldDB" id="A0A9X0DK82"/>
<evidence type="ECO:0000256" key="2">
    <source>
        <dbReference type="ARBA" id="ARBA00022692"/>
    </source>
</evidence>
<dbReference type="GO" id="GO:0016020">
    <property type="term" value="C:membrane"/>
    <property type="evidence" value="ECO:0007669"/>
    <property type="project" value="UniProtKB-SubCell"/>
</dbReference>
<reference evidence="5" key="1">
    <citation type="submission" date="2022-11" db="EMBL/GenBank/DDBJ databases">
        <title>Genome Resource of Sclerotinia nivalis Strain SnTB1, a Plant Pathogen Isolated from American Ginseng.</title>
        <authorList>
            <person name="Fan S."/>
        </authorList>
    </citation>
    <scope>NUCLEOTIDE SEQUENCE</scope>
    <source>
        <strain evidence="5">SnTB1</strain>
    </source>
</reference>
<evidence type="ECO:0000313" key="5">
    <source>
        <dbReference type="EMBL" id="KAJ8065430.1"/>
    </source>
</evidence>
<dbReference type="Proteomes" id="UP001152300">
    <property type="component" value="Unassembled WGS sequence"/>
</dbReference>
<comment type="subcellular location">
    <subcellularLocation>
        <location evidence="1">Membrane</location>
    </subcellularLocation>
</comment>
<keyword evidence="3" id="KW-1133">Transmembrane helix</keyword>
<keyword evidence="4" id="KW-0472">Membrane</keyword>
<keyword evidence="6" id="KW-1185">Reference proteome</keyword>
<dbReference type="Gene3D" id="1.20.1250.20">
    <property type="entry name" value="MFS general substrate transporter like domains"/>
    <property type="match status" value="1"/>
</dbReference>
<organism evidence="5 6">
    <name type="scientific">Sclerotinia nivalis</name>
    <dbReference type="NCBI Taxonomy" id="352851"/>
    <lineage>
        <taxon>Eukaryota</taxon>
        <taxon>Fungi</taxon>
        <taxon>Dikarya</taxon>
        <taxon>Ascomycota</taxon>
        <taxon>Pezizomycotina</taxon>
        <taxon>Leotiomycetes</taxon>
        <taxon>Helotiales</taxon>
        <taxon>Sclerotiniaceae</taxon>
        <taxon>Sclerotinia</taxon>
    </lineage>
</organism>
<dbReference type="GO" id="GO:0022857">
    <property type="term" value="F:transmembrane transporter activity"/>
    <property type="evidence" value="ECO:0007669"/>
    <property type="project" value="InterPro"/>
</dbReference>
<dbReference type="SUPFAM" id="SSF103473">
    <property type="entry name" value="MFS general substrate transporter"/>
    <property type="match status" value="1"/>
</dbReference>
<evidence type="ECO:0000256" key="4">
    <source>
        <dbReference type="ARBA" id="ARBA00023136"/>
    </source>
</evidence>
<comment type="caution">
    <text evidence="5">The sequence shown here is derived from an EMBL/GenBank/DDBJ whole genome shotgun (WGS) entry which is preliminary data.</text>
</comment>
<keyword evidence="2" id="KW-0812">Transmembrane</keyword>
<evidence type="ECO:0000256" key="3">
    <source>
        <dbReference type="ARBA" id="ARBA00022989"/>
    </source>
</evidence>
<accession>A0A9X0DK82</accession>
<evidence type="ECO:0008006" key="7">
    <source>
        <dbReference type="Google" id="ProtNLM"/>
    </source>
</evidence>
<gene>
    <name evidence="5" type="ORF">OCU04_006116</name>
</gene>
<dbReference type="Pfam" id="PF00083">
    <property type="entry name" value="Sugar_tr"/>
    <property type="match status" value="1"/>
</dbReference>
<dbReference type="EMBL" id="JAPEIS010000006">
    <property type="protein sequence ID" value="KAJ8065430.1"/>
    <property type="molecule type" value="Genomic_DNA"/>
</dbReference>
<evidence type="ECO:0000313" key="6">
    <source>
        <dbReference type="Proteomes" id="UP001152300"/>
    </source>
</evidence>
<dbReference type="InterPro" id="IPR036259">
    <property type="entry name" value="MFS_trans_sf"/>
</dbReference>
<sequence length="99" mass="10740">MNSFMSHMGNYDSTDPADQSRKGWLTSILELGAWLGSLLSGFMAEAASRKYGILIATGIFFSFHPESSASTNKKSQLAINSSNYKSKLTIPIQTQPSSS</sequence>
<name>A0A9X0DK82_9HELO</name>
<evidence type="ECO:0000256" key="1">
    <source>
        <dbReference type="ARBA" id="ARBA00004370"/>
    </source>
</evidence>
<dbReference type="InterPro" id="IPR005828">
    <property type="entry name" value="MFS_sugar_transport-like"/>
</dbReference>
<dbReference type="OrthoDB" id="8120565at2759"/>